<name>B3NEZ0_DROER</name>
<evidence type="ECO:0000256" key="3">
    <source>
        <dbReference type="ARBA" id="ARBA00022692"/>
    </source>
</evidence>
<dbReference type="EMBL" id="CH954178">
    <property type="protein sequence ID" value="EDV50332.2"/>
    <property type="molecule type" value="Genomic_DNA"/>
</dbReference>
<dbReference type="InterPro" id="IPR036259">
    <property type="entry name" value="MFS_trans_sf"/>
</dbReference>
<feature type="transmembrane region" description="Helical" evidence="6">
    <location>
        <begin position="417"/>
        <end position="439"/>
    </location>
</feature>
<sequence length="475" mass="53177">MSDIDEVFTKLGFGKMQFIMLFCCFILQLWMTNEQLGFGVVIAGASCEMHIHDRRLAWLMAANFSAQMISCFIWGQLSDSYGRRKIIGITGIVAIISSLTSAFMPEFWGFLVMRTVGGFFIVALVVCLMTYLSEFTKISLRPRVLTIMSYSLGMSMIYVPSLAGALLSKRMEPSGWRILLVCNQLPGIIGIILLIFLPESPKYYLSIDNQEKAMHVMERVCRMNKGKEVTLKSLGVESLTQPRLRLASEMRGRCYGTKQLLVKHGKIMWFFFIIFFTLTGLGLALPIWVLRIRVLTATYEEMVPLCDRLEGIGTESHGETECILTYAQMTDPMIHGCVVLGVFIVTSVVLSWLSRRVVIIAFVIISILGCVALNFMVHSTMILISFFAIIDPLLCSVRLASSLLIDLVPTHLRGKAAALITMTGRSGILLTSVYVGYTLSHSCYVTFNTFIVFLLVSGILVYCLPTEYQHSSFSN</sequence>
<evidence type="ECO:0000256" key="4">
    <source>
        <dbReference type="ARBA" id="ARBA00022989"/>
    </source>
</evidence>
<feature type="transmembrane region" description="Helical" evidence="6">
    <location>
        <begin position="86"/>
        <end position="104"/>
    </location>
</feature>
<dbReference type="HOGENOM" id="CLU_001265_46_15_1"/>
<gene>
    <name evidence="8" type="primary">Dere\GG14884</name>
    <name evidence="8" type="synonym">dere_GLEANR_15010</name>
    <name evidence="8" type="synonym">GG14884</name>
    <name evidence="8" type="ORF">Dere_GG14884</name>
</gene>
<feature type="transmembrane region" description="Helical" evidence="6">
    <location>
        <begin position="110"/>
        <end position="132"/>
    </location>
</feature>
<dbReference type="Gene3D" id="1.20.1250.20">
    <property type="entry name" value="MFS general substrate transporter like domains"/>
    <property type="match status" value="1"/>
</dbReference>
<dbReference type="GO" id="GO:0016020">
    <property type="term" value="C:membrane"/>
    <property type="evidence" value="ECO:0007669"/>
    <property type="project" value="UniProtKB-SubCell"/>
</dbReference>
<dbReference type="PANTHER" id="PTHR23511:SF37">
    <property type="entry name" value="MAJOR FACILITATOR SUPERFAMILY (MFS) PROFILE DOMAIN-CONTAINING PROTEIN-RELATED"/>
    <property type="match status" value="1"/>
</dbReference>
<keyword evidence="5 6" id="KW-0472">Membrane</keyword>
<reference evidence="8 9" key="1">
    <citation type="journal article" date="2007" name="Nature">
        <title>Evolution of genes and genomes on the Drosophila phylogeny.</title>
        <authorList>
            <consortium name="Drosophila 12 Genomes Consortium"/>
            <person name="Clark A.G."/>
            <person name="Eisen M.B."/>
            <person name="Smith D.R."/>
            <person name="Bergman C.M."/>
            <person name="Oliver B."/>
            <person name="Markow T.A."/>
            <person name="Kaufman T.C."/>
            <person name="Kellis M."/>
            <person name="Gelbart W."/>
            <person name="Iyer V.N."/>
            <person name="Pollard D.A."/>
            <person name="Sackton T.B."/>
            <person name="Larracuente A.M."/>
            <person name="Singh N.D."/>
            <person name="Abad J.P."/>
            <person name="Abt D.N."/>
            <person name="Adryan B."/>
            <person name="Aguade M."/>
            <person name="Akashi H."/>
            <person name="Anderson W.W."/>
            <person name="Aquadro C.F."/>
            <person name="Ardell D.H."/>
            <person name="Arguello R."/>
            <person name="Artieri C.G."/>
            <person name="Barbash D.A."/>
            <person name="Barker D."/>
            <person name="Barsanti P."/>
            <person name="Batterham P."/>
            <person name="Batzoglou S."/>
            <person name="Begun D."/>
            <person name="Bhutkar A."/>
            <person name="Blanco E."/>
            <person name="Bosak S.A."/>
            <person name="Bradley R.K."/>
            <person name="Brand A.D."/>
            <person name="Brent M.R."/>
            <person name="Brooks A.N."/>
            <person name="Brown R.H."/>
            <person name="Butlin R.K."/>
            <person name="Caggese C."/>
            <person name="Calvi B.R."/>
            <person name="Bernardo de Carvalho A."/>
            <person name="Caspi A."/>
            <person name="Castrezana S."/>
            <person name="Celniker S.E."/>
            <person name="Chang J.L."/>
            <person name="Chapple C."/>
            <person name="Chatterji S."/>
            <person name="Chinwalla A."/>
            <person name="Civetta A."/>
            <person name="Clifton S.W."/>
            <person name="Comeron J.M."/>
            <person name="Costello J.C."/>
            <person name="Coyne J.A."/>
            <person name="Daub J."/>
            <person name="David R.G."/>
            <person name="Delcher A.L."/>
            <person name="Delehaunty K."/>
            <person name="Do C.B."/>
            <person name="Ebling H."/>
            <person name="Edwards K."/>
            <person name="Eickbush T."/>
            <person name="Evans J.D."/>
            <person name="Filipski A."/>
            <person name="Findeiss S."/>
            <person name="Freyhult E."/>
            <person name="Fulton L."/>
            <person name="Fulton R."/>
            <person name="Garcia A.C."/>
            <person name="Gardiner A."/>
            <person name="Garfield D.A."/>
            <person name="Garvin B.E."/>
            <person name="Gibson G."/>
            <person name="Gilbert D."/>
            <person name="Gnerre S."/>
            <person name="Godfrey J."/>
            <person name="Good R."/>
            <person name="Gotea V."/>
            <person name="Gravely B."/>
            <person name="Greenberg A.J."/>
            <person name="Griffiths-Jones S."/>
            <person name="Gross S."/>
            <person name="Guigo R."/>
            <person name="Gustafson E.A."/>
            <person name="Haerty W."/>
            <person name="Hahn M.W."/>
            <person name="Halligan D.L."/>
            <person name="Halpern A.L."/>
            <person name="Halter G.M."/>
            <person name="Han M.V."/>
            <person name="Heger A."/>
            <person name="Hillier L."/>
            <person name="Hinrichs A.S."/>
            <person name="Holmes I."/>
            <person name="Hoskins R.A."/>
            <person name="Hubisz M.J."/>
            <person name="Hultmark D."/>
            <person name="Huntley M.A."/>
            <person name="Jaffe D.B."/>
            <person name="Jagadeeshan S."/>
            <person name="Jeck W.R."/>
            <person name="Johnson J."/>
            <person name="Jones C.D."/>
            <person name="Jordan W.C."/>
            <person name="Karpen G.H."/>
            <person name="Kataoka E."/>
            <person name="Keightley P.D."/>
            <person name="Kheradpour P."/>
            <person name="Kirkness E.F."/>
            <person name="Koerich L.B."/>
            <person name="Kristiansen K."/>
            <person name="Kudrna D."/>
            <person name="Kulathinal R.J."/>
            <person name="Kumar S."/>
            <person name="Kwok R."/>
            <person name="Lander E."/>
            <person name="Langley C.H."/>
            <person name="Lapoint R."/>
            <person name="Lazzaro B.P."/>
            <person name="Lee S.J."/>
            <person name="Levesque L."/>
            <person name="Li R."/>
            <person name="Lin C.F."/>
            <person name="Lin M.F."/>
            <person name="Lindblad-Toh K."/>
            <person name="Llopart A."/>
            <person name="Long M."/>
            <person name="Low L."/>
            <person name="Lozovsky E."/>
            <person name="Lu J."/>
            <person name="Luo M."/>
            <person name="Machado C.A."/>
            <person name="Makalowski W."/>
            <person name="Marzo M."/>
            <person name="Matsuda M."/>
            <person name="Matzkin L."/>
            <person name="McAllister B."/>
            <person name="McBride C.S."/>
            <person name="McKernan B."/>
            <person name="McKernan K."/>
            <person name="Mendez-Lago M."/>
            <person name="Minx P."/>
            <person name="Mollenhauer M.U."/>
            <person name="Montooth K."/>
            <person name="Mount S.M."/>
            <person name="Mu X."/>
            <person name="Myers E."/>
            <person name="Negre B."/>
            <person name="Newfeld S."/>
            <person name="Nielsen R."/>
            <person name="Noor M.A."/>
            <person name="O'Grady P."/>
            <person name="Pachter L."/>
            <person name="Papaceit M."/>
            <person name="Parisi M.J."/>
            <person name="Parisi M."/>
            <person name="Parts L."/>
            <person name="Pedersen J.S."/>
            <person name="Pesole G."/>
            <person name="Phillippy A.M."/>
            <person name="Ponting C.P."/>
            <person name="Pop M."/>
            <person name="Porcelli D."/>
            <person name="Powell J.R."/>
            <person name="Prohaska S."/>
            <person name="Pruitt K."/>
            <person name="Puig M."/>
            <person name="Quesneville H."/>
            <person name="Ram K.R."/>
            <person name="Rand D."/>
            <person name="Rasmussen M.D."/>
            <person name="Reed L.K."/>
            <person name="Reenan R."/>
            <person name="Reily A."/>
            <person name="Remington K.A."/>
            <person name="Rieger T.T."/>
            <person name="Ritchie M.G."/>
            <person name="Robin C."/>
            <person name="Rogers Y.H."/>
            <person name="Rohde C."/>
            <person name="Rozas J."/>
            <person name="Rubenfield M.J."/>
            <person name="Ruiz A."/>
            <person name="Russo S."/>
            <person name="Salzberg S.L."/>
            <person name="Sanchez-Gracia A."/>
            <person name="Saranga D.J."/>
            <person name="Sato H."/>
            <person name="Schaeffer S.W."/>
            <person name="Schatz M.C."/>
            <person name="Schlenke T."/>
            <person name="Schwartz R."/>
            <person name="Segarra C."/>
            <person name="Singh R.S."/>
            <person name="Sirot L."/>
            <person name="Sirota M."/>
            <person name="Sisneros N.B."/>
            <person name="Smith C.D."/>
            <person name="Smith T.F."/>
            <person name="Spieth J."/>
            <person name="Stage D.E."/>
            <person name="Stark A."/>
            <person name="Stephan W."/>
            <person name="Strausberg R.L."/>
            <person name="Strempel S."/>
            <person name="Sturgill D."/>
            <person name="Sutton G."/>
            <person name="Sutton G.G."/>
            <person name="Tao W."/>
            <person name="Teichmann S."/>
            <person name="Tobari Y.N."/>
            <person name="Tomimura Y."/>
            <person name="Tsolas J.M."/>
            <person name="Valente V.L."/>
            <person name="Venter E."/>
            <person name="Venter J.C."/>
            <person name="Vicario S."/>
            <person name="Vieira F.G."/>
            <person name="Vilella A.J."/>
            <person name="Villasante A."/>
            <person name="Walenz B."/>
            <person name="Wang J."/>
            <person name="Wasserman M."/>
            <person name="Watts T."/>
            <person name="Wilson D."/>
            <person name="Wilson R.K."/>
            <person name="Wing R.A."/>
            <person name="Wolfner M.F."/>
            <person name="Wong A."/>
            <person name="Wong G.K."/>
            <person name="Wu C.I."/>
            <person name="Wu G."/>
            <person name="Yamamoto D."/>
            <person name="Yang H.P."/>
            <person name="Yang S.P."/>
            <person name="Yorke J.A."/>
            <person name="Yoshida K."/>
            <person name="Zdobnov E."/>
            <person name="Zhang P."/>
            <person name="Zhang Y."/>
            <person name="Zimin A.V."/>
            <person name="Baldwin J."/>
            <person name="Abdouelleil A."/>
            <person name="Abdulkadir J."/>
            <person name="Abebe A."/>
            <person name="Abera B."/>
            <person name="Abreu J."/>
            <person name="Acer S.C."/>
            <person name="Aftuck L."/>
            <person name="Alexander A."/>
            <person name="An P."/>
            <person name="Anderson E."/>
            <person name="Anderson S."/>
            <person name="Arachi H."/>
            <person name="Azer M."/>
            <person name="Bachantsang P."/>
            <person name="Barry A."/>
            <person name="Bayul T."/>
            <person name="Berlin A."/>
            <person name="Bessette D."/>
            <person name="Bloom T."/>
            <person name="Blye J."/>
            <person name="Boguslavskiy L."/>
            <person name="Bonnet C."/>
            <person name="Boukhgalter B."/>
            <person name="Bourzgui I."/>
            <person name="Brown A."/>
            <person name="Cahill P."/>
            <person name="Channer S."/>
            <person name="Cheshatsang Y."/>
            <person name="Chuda L."/>
            <person name="Citroen M."/>
            <person name="Collymore A."/>
            <person name="Cooke P."/>
            <person name="Costello M."/>
            <person name="D'Aco K."/>
            <person name="Daza R."/>
            <person name="De Haan G."/>
            <person name="DeGray S."/>
            <person name="DeMaso C."/>
            <person name="Dhargay N."/>
            <person name="Dooley K."/>
            <person name="Dooley E."/>
            <person name="Doricent M."/>
            <person name="Dorje P."/>
            <person name="Dorjee K."/>
            <person name="Dupes A."/>
            <person name="Elong R."/>
            <person name="Falk J."/>
            <person name="Farina A."/>
            <person name="Faro S."/>
            <person name="Ferguson D."/>
            <person name="Fisher S."/>
            <person name="Foley C.D."/>
            <person name="Franke A."/>
            <person name="Friedrich D."/>
            <person name="Gadbois L."/>
            <person name="Gearin G."/>
            <person name="Gearin C.R."/>
            <person name="Giannoukos G."/>
            <person name="Goode T."/>
            <person name="Graham J."/>
            <person name="Grandbois E."/>
            <person name="Grewal S."/>
            <person name="Gyaltsen K."/>
            <person name="Hafez N."/>
            <person name="Hagos B."/>
            <person name="Hall J."/>
            <person name="Henson C."/>
            <person name="Hollinger A."/>
            <person name="Honan T."/>
            <person name="Huard M.D."/>
            <person name="Hughes L."/>
            <person name="Hurhula B."/>
            <person name="Husby M.E."/>
            <person name="Kamat A."/>
            <person name="Kanga B."/>
            <person name="Kashin S."/>
            <person name="Khazanovich D."/>
            <person name="Kisner P."/>
            <person name="Lance K."/>
            <person name="Lara M."/>
            <person name="Lee W."/>
            <person name="Lennon N."/>
            <person name="Letendre F."/>
            <person name="LeVine R."/>
            <person name="Lipovsky A."/>
            <person name="Liu X."/>
            <person name="Liu J."/>
            <person name="Liu S."/>
            <person name="Lokyitsang T."/>
            <person name="Lokyitsang Y."/>
            <person name="Lubonja R."/>
            <person name="Lui A."/>
            <person name="MacDonald P."/>
            <person name="Magnisalis V."/>
            <person name="Maru K."/>
            <person name="Matthews C."/>
            <person name="McCusker W."/>
            <person name="McDonough S."/>
            <person name="Mehta T."/>
            <person name="Meldrim J."/>
            <person name="Meneus L."/>
            <person name="Mihai O."/>
            <person name="Mihalev A."/>
            <person name="Mihova T."/>
            <person name="Mittelman R."/>
            <person name="Mlenga V."/>
            <person name="Montmayeur A."/>
            <person name="Mulrain L."/>
            <person name="Navidi A."/>
            <person name="Naylor J."/>
            <person name="Negash T."/>
            <person name="Nguyen T."/>
            <person name="Nguyen N."/>
            <person name="Nicol R."/>
            <person name="Norbu C."/>
            <person name="Norbu N."/>
            <person name="Novod N."/>
            <person name="O'Neill B."/>
            <person name="Osman S."/>
            <person name="Markiewicz E."/>
            <person name="Oyono O.L."/>
            <person name="Patti C."/>
            <person name="Phunkhang P."/>
            <person name="Pierre F."/>
            <person name="Priest M."/>
            <person name="Raghuraman S."/>
            <person name="Rege F."/>
            <person name="Reyes R."/>
            <person name="Rise C."/>
            <person name="Rogov P."/>
            <person name="Ross K."/>
            <person name="Ryan E."/>
            <person name="Settipalli S."/>
            <person name="Shea T."/>
            <person name="Sherpa N."/>
            <person name="Shi L."/>
            <person name="Shih D."/>
            <person name="Sparrow T."/>
            <person name="Spaulding J."/>
            <person name="Stalker J."/>
            <person name="Stange-Thomann N."/>
            <person name="Stavropoulos S."/>
            <person name="Stone C."/>
            <person name="Strader C."/>
            <person name="Tesfaye S."/>
            <person name="Thomson T."/>
            <person name="Thoulutsang Y."/>
            <person name="Thoulutsang D."/>
            <person name="Topham K."/>
            <person name="Topping I."/>
            <person name="Tsamla T."/>
            <person name="Vassiliev H."/>
            <person name="Vo A."/>
            <person name="Wangchuk T."/>
            <person name="Wangdi T."/>
            <person name="Weiand M."/>
            <person name="Wilkinson J."/>
            <person name="Wilson A."/>
            <person name="Yadav S."/>
            <person name="Young G."/>
            <person name="Yu Q."/>
            <person name="Zembek L."/>
            <person name="Zhong D."/>
            <person name="Zimmer A."/>
            <person name="Zwirko Z."/>
            <person name="Jaffe D.B."/>
            <person name="Alvarez P."/>
            <person name="Brockman W."/>
            <person name="Butler J."/>
            <person name="Chin C."/>
            <person name="Gnerre S."/>
            <person name="Grabherr M."/>
            <person name="Kleber M."/>
            <person name="Mauceli E."/>
            <person name="MacCallum I."/>
        </authorList>
    </citation>
    <scope>NUCLEOTIDE SEQUENCE [LARGE SCALE GENOMIC DNA]</scope>
    <source>
        <strain evidence="8 9">TSC#14021-0224.01</strain>
    </source>
</reference>
<dbReference type="InterPro" id="IPR020846">
    <property type="entry name" value="MFS_dom"/>
</dbReference>
<evidence type="ECO:0000256" key="6">
    <source>
        <dbReference type="SAM" id="Phobius"/>
    </source>
</evidence>
<feature type="transmembrane region" description="Helical" evidence="6">
    <location>
        <begin position="178"/>
        <end position="197"/>
    </location>
</feature>
<feature type="transmembrane region" description="Helical" evidence="6">
    <location>
        <begin position="333"/>
        <end position="350"/>
    </location>
</feature>
<accession>B3NEZ0</accession>
<keyword evidence="9" id="KW-1185">Reference proteome</keyword>
<feature type="transmembrane region" description="Helical" evidence="6">
    <location>
        <begin position="445"/>
        <end position="464"/>
    </location>
</feature>
<dbReference type="PANTHER" id="PTHR23511">
    <property type="entry name" value="SYNAPTIC VESICLE GLYCOPROTEIN 2"/>
    <property type="match status" value="1"/>
</dbReference>
<protein>
    <recommendedName>
        <fullName evidence="7">Major facilitator superfamily (MFS) profile domain-containing protein</fullName>
    </recommendedName>
</protein>
<dbReference type="Proteomes" id="UP000008711">
    <property type="component" value="Unassembled WGS sequence"/>
</dbReference>
<feature type="transmembrane region" description="Helical" evidence="6">
    <location>
        <begin position="12"/>
        <end position="31"/>
    </location>
</feature>
<dbReference type="PROSITE" id="PS50850">
    <property type="entry name" value="MFS"/>
    <property type="match status" value="1"/>
</dbReference>
<proteinExistence type="predicted"/>
<dbReference type="GO" id="GO:0022857">
    <property type="term" value="F:transmembrane transporter activity"/>
    <property type="evidence" value="ECO:0007669"/>
    <property type="project" value="InterPro"/>
</dbReference>
<evidence type="ECO:0000259" key="7">
    <source>
        <dbReference type="PROSITE" id="PS50850"/>
    </source>
</evidence>
<evidence type="ECO:0000313" key="9">
    <source>
        <dbReference type="Proteomes" id="UP000008711"/>
    </source>
</evidence>
<evidence type="ECO:0000256" key="2">
    <source>
        <dbReference type="ARBA" id="ARBA00022448"/>
    </source>
</evidence>
<keyword evidence="2" id="KW-0813">Transport</keyword>
<feature type="transmembrane region" description="Helical" evidence="6">
    <location>
        <begin position="267"/>
        <end position="289"/>
    </location>
</feature>
<feature type="transmembrane region" description="Helical" evidence="6">
    <location>
        <begin position="144"/>
        <end position="166"/>
    </location>
</feature>
<feature type="domain" description="Major facilitator superfamily (MFS) profile" evidence="7">
    <location>
        <begin position="1"/>
        <end position="469"/>
    </location>
</feature>
<reference evidence="8 9" key="2">
    <citation type="journal article" date="2008" name="Bioinformatics">
        <title>Assembly reconciliation.</title>
        <authorList>
            <person name="Zimin A.V."/>
            <person name="Smith D.R."/>
            <person name="Sutton G."/>
            <person name="Yorke J.A."/>
        </authorList>
    </citation>
    <scope>NUCLEOTIDE SEQUENCE [LARGE SCALE GENOMIC DNA]</scope>
    <source>
        <strain evidence="8 9">TSC#14021-0224.01</strain>
    </source>
</reference>
<feature type="transmembrane region" description="Helical" evidence="6">
    <location>
        <begin position="382"/>
        <end position="405"/>
    </location>
</feature>
<keyword evidence="4 6" id="KW-1133">Transmembrane helix</keyword>
<dbReference type="AlphaFoldDB" id="B3NEZ0"/>
<dbReference type="KEGG" id="der:6546140"/>
<dbReference type="Pfam" id="PF07690">
    <property type="entry name" value="MFS_1"/>
    <property type="match status" value="1"/>
</dbReference>
<organism evidence="8 9">
    <name type="scientific">Drosophila erecta</name>
    <name type="common">Fruit fly</name>
    <dbReference type="NCBI Taxonomy" id="7220"/>
    <lineage>
        <taxon>Eukaryota</taxon>
        <taxon>Metazoa</taxon>
        <taxon>Ecdysozoa</taxon>
        <taxon>Arthropoda</taxon>
        <taxon>Hexapoda</taxon>
        <taxon>Insecta</taxon>
        <taxon>Pterygota</taxon>
        <taxon>Neoptera</taxon>
        <taxon>Endopterygota</taxon>
        <taxon>Diptera</taxon>
        <taxon>Brachycera</taxon>
        <taxon>Muscomorpha</taxon>
        <taxon>Ephydroidea</taxon>
        <taxon>Drosophilidae</taxon>
        <taxon>Drosophila</taxon>
        <taxon>Sophophora</taxon>
    </lineage>
</organism>
<dbReference type="OrthoDB" id="10262656at2759"/>
<dbReference type="eggNOG" id="KOG0255">
    <property type="taxonomic scope" value="Eukaryota"/>
</dbReference>
<keyword evidence="3 6" id="KW-0812">Transmembrane</keyword>
<dbReference type="InterPro" id="IPR011701">
    <property type="entry name" value="MFS"/>
</dbReference>
<evidence type="ECO:0000313" key="8">
    <source>
        <dbReference type="EMBL" id="EDV50332.2"/>
    </source>
</evidence>
<dbReference type="SUPFAM" id="SSF103473">
    <property type="entry name" value="MFS general substrate transporter"/>
    <property type="match status" value="1"/>
</dbReference>
<evidence type="ECO:0000256" key="5">
    <source>
        <dbReference type="ARBA" id="ARBA00023136"/>
    </source>
</evidence>
<feature type="transmembrane region" description="Helical" evidence="6">
    <location>
        <begin position="357"/>
        <end position="376"/>
    </location>
</feature>
<comment type="subcellular location">
    <subcellularLocation>
        <location evidence="1">Membrane</location>
        <topology evidence="1">Multi-pass membrane protein</topology>
    </subcellularLocation>
</comment>
<evidence type="ECO:0000256" key="1">
    <source>
        <dbReference type="ARBA" id="ARBA00004141"/>
    </source>
</evidence>